<dbReference type="PANTHER" id="PTHR46637:SF1">
    <property type="entry name" value="BLL5188 PROTEIN"/>
    <property type="match status" value="1"/>
</dbReference>
<evidence type="ECO:0000313" key="3">
    <source>
        <dbReference type="Proteomes" id="UP000670527"/>
    </source>
</evidence>
<keyword evidence="3" id="KW-1185">Reference proteome</keyword>
<proteinExistence type="predicted"/>
<protein>
    <submittedName>
        <fullName evidence="2">Transposase</fullName>
    </submittedName>
</protein>
<feature type="domain" description="Insertion element IS402-like" evidence="1">
    <location>
        <begin position="6"/>
        <end position="75"/>
    </location>
</feature>
<dbReference type="EMBL" id="JAGETX010000009">
    <property type="protein sequence ID" value="MBO3272152.1"/>
    <property type="molecule type" value="Genomic_DNA"/>
</dbReference>
<evidence type="ECO:0000259" key="1">
    <source>
        <dbReference type="Pfam" id="PF13340"/>
    </source>
</evidence>
<name>A0ABS3TES0_9BACT</name>
<gene>
    <name evidence="2" type="ORF">J4D97_15955</name>
</gene>
<dbReference type="RefSeq" id="WP_208308420.1">
    <property type="nucleotide sequence ID" value="NZ_JAGETX010000009.1"/>
</dbReference>
<dbReference type="PANTHER" id="PTHR46637">
    <property type="entry name" value="TIS1421-TRANSPOSASE PROTEIN A"/>
    <property type="match status" value="1"/>
</dbReference>
<dbReference type="Proteomes" id="UP000670527">
    <property type="component" value="Unassembled WGS sequence"/>
</dbReference>
<dbReference type="Pfam" id="PF13340">
    <property type="entry name" value="DUF4096"/>
    <property type="match status" value="1"/>
</dbReference>
<comment type="caution">
    <text evidence="2">The sequence shown here is derived from an EMBL/GenBank/DDBJ whole genome shotgun (WGS) entry which is preliminary data.</text>
</comment>
<sequence>MNTEYITAAQWAAIRPFLPDEPHDGQSENRLFAEGVLRMLITGTNWEKWPEALGNRYVAHERMQVWLQEGTWLRIYDKLHPLSAPAGAIMQLWQVYYDDLRKQGLLGEEDPVLVELAENSRKMQERAKELLVLLPTLSEEDQQAAMRAYLHDLANADISKYQVKYPEEYLRLISKLEGDGEVS</sequence>
<reference evidence="2 3" key="1">
    <citation type="submission" date="2021-03" db="EMBL/GenBank/DDBJ databases">
        <authorList>
            <person name="Kim M.K."/>
        </authorList>
    </citation>
    <scope>NUCLEOTIDE SEQUENCE [LARGE SCALE GENOMIC DNA]</scope>
    <source>
        <strain evidence="2 3">BT507</strain>
    </source>
</reference>
<accession>A0ABS3TES0</accession>
<dbReference type="InterPro" id="IPR025161">
    <property type="entry name" value="IS402-like_dom"/>
</dbReference>
<evidence type="ECO:0000313" key="2">
    <source>
        <dbReference type="EMBL" id="MBO3272152.1"/>
    </source>
</evidence>
<dbReference type="InterPro" id="IPR052909">
    <property type="entry name" value="Transposase_6_like"/>
</dbReference>
<organism evidence="2 3">
    <name type="scientific">Hymenobacter defluvii</name>
    <dbReference type="NCBI Taxonomy" id="2054411"/>
    <lineage>
        <taxon>Bacteria</taxon>
        <taxon>Pseudomonadati</taxon>
        <taxon>Bacteroidota</taxon>
        <taxon>Cytophagia</taxon>
        <taxon>Cytophagales</taxon>
        <taxon>Hymenobacteraceae</taxon>
        <taxon>Hymenobacter</taxon>
    </lineage>
</organism>